<dbReference type="SMART" id="SM00642">
    <property type="entry name" value="Aamy"/>
    <property type="match status" value="1"/>
</dbReference>
<feature type="domain" description="Glycosyl hydrolase family 13 catalytic" evidence="2">
    <location>
        <begin position="45"/>
        <end position="474"/>
    </location>
</feature>
<name>A0ABZ2GXJ4_9BURK</name>
<dbReference type="SUPFAM" id="SSF51445">
    <property type="entry name" value="(Trans)glycosidases"/>
    <property type="match status" value="1"/>
</dbReference>
<dbReference type="InterPro" id="IPR013780">
    <property type="entry name" value="Glyco_hydro_b"/>
</dbReference>
<dbReference type="GO" id="GO:0016787">
    <property type="term" value="F:hydrolase activity"/>
    <property type="evidence" value="ECO:0007669"/>
    <property type="project" value="UniProtKB-KW"/>
</dbReference>
<dbReference type="EMBL" id="CP142523">
    <property type="protein sequence ID" value="WWO48687.1"/>
    <property type="molecule type" value="Genomic_DNA"/>
</dbReference>
<evidence type="ECO:0000313" key="3">
    <source>
        <dbReference type="EMBL" id="WWO48687.1"/>
    </source>
</evidence>
<sequence length="559" mass="62256">MDDLRPDGWRRERLTMRRTLTTLAALLLCASAQAGSFAENPIVYFAVTDRFANGNPGNDHSYGRAADPQGGDVGSFHGGDIAGITQKLKAGYFRELGVNALWITAPYEQIHGWVVGGKQQFQHYAYHGYWALDYTTMDANMGTREELREMINTAHAQGIRVLFDVVLNHPGYADLRTLAQYKVPVLWPGHEKAVLRDYHSFIDYNNFAFAQWWGPDWVRAGLPGYPDGGKDDFTMQLAYLPDFRTESGKAVGLPPILQRKSDTRAVALPDTTVRGYLVHWLADWVREFGVDGFRADTVKHVEPASWLALRAAATDALKDWKARHPQQKIDDAPFWMTGEAWGHGPERSSWHDAGFDSMINFDFQNRAGGDWKSIDGVYRQYAGLLNKASGPRYDILSYISSHDTSLFPRDRLKHGLSALLLAPGGVQLFYGDESARQPGTAPVGDEQQATRSDMNWKTLDAATLAHARKLGQFRLRHPALARGEHRFINDKPYAFARVMQDDAIIAVPEAQGALELKVHGVFTDGTQLRDAYTHQTYIVKEGAVAVNAAGAVLLEKAAP</sequence>
<keyword evidence="3" id="KW-0378">Hydrolase</keyword>
<organism evidence="3 4">
    <name type="scientific">Janthinobacterium aestuarii</name>
    <dbReference type="NCBI Taxonomy" id="2985511"/>
    <lineage>
        <taxon>Bacteria</taxon>
        <taxon>Pseudomonadati</taxon>
        <taxon>Pseudomonadota</taxon>
        <taxon>Betaproteobacteria</taxon>
        <taxon>Burkholderiales</taxon>
        <taxon>Oxalobacteraceae</taxon>
        <taxon>Janthinobacterium</taxon>
    </lineage>
</organism>
<protein>
    <submittedName>
        <fullName evidence="3">Alpha-amylase family glycosyl hydrolase</fullName>
    </submittedName>
</protein>
<evidence type="ECO:0000259" key="2">
    <source>
        <dbReference type="SMART" id="SM00642"/>
    </source>
</evidence>
<gene>
    <name evidence="3" type="ORF">OPV09_11555</name>
</gene>
<dbReference type="Gene3D" id="2.60.40.1180">
    <property type="entry name" value="Golgi alpha-mannosidase II"/>
    <property type="match status" value="1"/>
</dbReference>
<accession>A0ABZ2GXJ4</accession>
<dbReference type="Proteomes" id="UP001373909">
    <property type="component" value="Chromosome"/>
</dbReference>
<feature type="signal peptide" evidence="1">
    <location>
        <begin position="1"/>
        <end position="34"/>
    </location>
</feature>
<dbReference type="Pfam" id="PF00128">
    <property type="entry name" value="Alpha-amylase"/>
    <property type="match status" value="1"/>
</dbReference>
<dbReference type="RefSeq" id="WP_338681776.1">
    <property type="nucleotide sequence ID" value="NZ_CP142523.1"/>
</dbReference>
<feature type="chain" id="PRO_5046291449" evidence="1">
    <location>
        <begin position="35"/>
        <end position="559"/>
    </location>
</feature>
<keyword evidence="4" id="KW-1185">Reference proteome</keyword>
<evidence type="ECO:0000256" key="1">
    <source>
        <dbReference type="SAM" id="SignalP"/>
    </source>
</evidence>
<proteinExistence type="predicted"/>
<keyword evidence="1" id="KW-0732">Signal</keyword>
<evidence type="ECO:0000313" key="4">
    <source>
        <dbReference type="Proteomes" id="UP001373909"/>
    </source>
</evidence>
<dbReference type="Gene3D" id="3.20.20.80">
    <property type="entry name" value="Glycosidases"/>
    <property type="match status" value="2"/>
</dbReference>
<dbReference type="InterPro" id="IPR017853">
    <property type="entry name" value="GH"/>
</dbReference>
<dbReference type="PANTHER" id="PTHR10357:SF209">
    <property type="entry name" value="PERIPLASMIC ALPHA-AMYLASE"/>
    <property type="match status" value="1"/>
</dbReference>
<dbReference type="PANTHER" id="PTHR10357">
    <property type="entry name" value="ALPHA-AMYLASE FAMILY MEMBER"/>
    <property type="match status" value="1"/>
</dbReference>
<reference evidence="3 4" key="1">
    <citation type="submission" date="2024-01" db="EMBL/GenBank/DDBJ databases">
        <title>Draft genome sequences of nine bacterial species from freshwater ponds near Washington, DC.</title>
        <authorList>
            <person name="Pavloudi C."/>
            <person name="Oliver L."/>
            <person name="Slattery K."/>
            <person name="Lissner G."/>
            <person name="Saw J.H."/>
        </authorList>
    </citation>
    <scope>NUCLEOTIDE SEQUENCE [LARGE SCALE GENOMIC DNA]</scope>
    <source>
        <strain evidence="4">TB1-E2</strain>
    </source>
</reference>
<dbReference type="InterPro" id="IPR006047">
    <property type="entry name" value="GH13_cat_dom"/>
</dbReference>